<dbReference type="EMBL" id="SMGG01000008">
    <property type="protein sequence ID" value="TCK58209.1"/>
    <property type="molecule type" value="Genomic_DNA"/>
</dbReference>
<dbReference type="AlphaFoldDB" id="A0A4R1K5B2"/>
<proteinExistence type="predicted"/>
<dbReference type="RefSeq" id="WP_132874688.1">
    <property type="nucleotide sequence ID" value="NZ_SMGG01000008.1"/>
</dbReference>
<evidence type="ECO:0000313" key="2">
    <source>
        <dbReference type="Proteomes" id="UP000294614"/>
    </source>
</evidence>
<dbReference type="GO" id="GO:0042601">
    <property type="term" value="C:endospore-forming forespore"/>
    <property type="evidence" value="ECO:0007669"/>
    <property type="project" value="TreeGrafter"/>
</dbReference>
<reference evidence="1 2" key="1">
    <citation type="submission" date="2019-03" db="EMBL/GenBank/DDBJ databases">
        <title>Genomic Encyclopedia of Type Strains, Phase IV (KMG-IV): sequencing the most valuable type-strain genomes for metagenomic binning, comparative biology and taxonomic classification.</title>
        <authorList>
            <person name="Goeker M."/>
        </authorList>
    </citation>
    <scope>NUCLEOTIDE SEQUENCE [LARGE SCALE GENOMIC DNA]</scope>
    <source>
        <strain evidence="1 2">DSM 24984</strain>
    </source>
</reference>
<gene>
    <name evidence="1" type="ORF">C8D98_2724</name>
</gene>
<dbReference type="GO" id="GO:0051539">
    <property type="term" value="F:4 iron, 4 sulfur cluster binding"/>
    <property type="evidence" value="ECO:0007669"/>
    <property type="project" value="TreeGrafter"/>
</dbReference>
<accession>A0A4R1K5B2</accession>
<dbReference type="PANTHER" id="PTHR37822">
    <property type="entry name" value="SPORE PHOTOPRODUCT LYASE-RELATED"/>
    <property type="match status" value="1"/>
</dbReference>
<dbReference type="OrthoDB" id="368646at2"/>
<organism evidence="1 2">
    <name type="scientific">Seleniivibrio woodruffii</name>
    <dbReference type="NCBI Taxonomy" id="1078050"/>
    <lineage>
        <taxon>Bacteria</taxon>
        <taxon>Pseudomonadati</taxon>
        <taxon>Deferribacterota</taxon>
        <taxon>Deferribacteres</taxon>
        <taxon>Deferribacterales</taxon>
        <taxon>Geovibrionaceae</taxon>
        <taxon>Seleniivibrio</taxon>
    </lineage>
</organism>
<sequence>MSRIYLDRNALNSVPAKAVMKDRDVTLVDSVSEVPDEKTSIYIADERNTFVHRCPATKIYRCCDYYVTDISEGCPFDCTYCILQSYLNHDYIKVYAGFEEAAQEIRNLPKDRFYRVGTGELTDSLALDHIFNFSGYIAEVVNKSDNILFEFKTKSANIGNLLNCNPKNLMASWSLNPPSVMEAEEHGTARIQDRLKAAKDCAAHGLGIGFHFDPLIWSDNFEKDYAEVIKMMAESVPEASVKYISVSTFRFIPELLDIVRQKFGSSLLLQSSYVKSLDGKMRYFKSQRVYMLEFFVKEVRKYWPDVFIYFCMEHESVWKRIFSFDPGEREDFEKRFPCAKNK</sequence>
<dbReference type="GO" id="GO:1904047">
    <property type="term" value="F:S-adenosyl-L-methionine binding"/>
    <property type="evidence" value="ECO:0007669"/>
    <property type="project" value="TreeGrafter"/>
</dbReference>
<dbReference type="Gene3D" id="3.40.50.12110">
    <property type="match status" value="1"/>
</dbReference>
<dbReference type="InterPro" id="IPR049539">
    <property type="entry name" value="SPL"/>
</dbReference>
<dbReference type="PANTHER" id="PTHR37822:SF2">
    <property type="entry name" value="SPORE PHOTOPRODUCT LYASE"/>
    <property type="match status" value="1"/>
</dbReference>
<dbReference type="SUPFAM" id="SSF102114">
    <property type="entry name" value="Radical SAM enzymes"/>
    <property type="match status" value="1"/>
</dbReference>
<dbReference type="GO" id="GO:0003913">
    <property type="term" value="F:DNA photolyase activity"/>
    <property type="evidence" value="ECO:0007669"/>
    <property type="project" value="TreeGrafter"/>
</dbReference>
<dbReference type="Pfam" id="PF20903">
    <property type="entry name" value="SPL"/>
    <property type="match status" value="1"/>
</dbReference>
<protein>
    <submittedName>
        <fullName evidence="1">Spore photoproduct lyase</fullName>
    </submittedName>
</protein>
<dbReference type="Gene3D" id="3.80.30.30">
    <property type="match status" value="1"/>
</dbReference>
<dbReference type="InterPro" id="IPR058240">
    <property type="entry name" value="rSAM_sf"/>
</dbReference>
<name>A0A4R1K5B2_9BACT</name>
<comment type="caution">
    <text evidence="1">The sequence shown here is derived from an EMBL/GenBank/DDBJ whole genome shotgun (WGS) entry which is preliminary data.</text>
</comment>
<dbReference type="Proteomes" id="UP000294614">
    <property type="component" value="Unassembled WGS sequence"/>
</dbReference>
<keyword evidence="1" id="KW-0456">Lyase</keyword>
<keyword evidence="2" id="KW-1185">Reference proteome</keyword>
<evidence type="ECO:0000313" key="1">
    <source>
        <dbReference type="EMBL" id="TCK58209.1"/>
    </source>
</evidence>